<reference evidence="1" key="1">
    <citation type="submission" date="2013-05" db="EMBL/GenBank/DDBJ databases">
        <title>Draft genome sequences of six wheat associated Fusarium spp. isolates.</title>
        <authorList>
            <person name="Moolhuijzen P.M."/>
            <person name="Manners J.M."/>
            <person name="Wilcox S."/>
            <person name="Bellgard M.I."/>
            <person name="Gardiner D.M."/>
        </authorList>
    </citation>
    <scope>NUCLEOTIDE SEQUENCE</scope>
    <source>
        <strain evidence="1">CS3069</strain>
    </source>
</reference>
<keyword evidence="1" id="KW-0496">Mitochondrion</keyword>
<proteinExistence type="predicted"/>
<evidence type="ECO:0000313" key="1">
    <source>
        <dbReference type="EMBL" id="CDL73397.1"/>
    </source>
</evidence>
<gene>
    <name evidence="1" type="ORF">BN850_0137850</name>
</gene>
<protein>
    <submittedName>
        <fullName evidence="1">Unclassified</fullName>
    </submittedName>
</protein>
<accession>W1I9W9</accession>
<feature type="non-terminal residue" evidence="1">
    <location>
        <position position="52"/>
    </location>
</feature>
<dbReference type="EMBL" id="HG321329">
    <property type="protein sequence ID" value="CEF82659.1"/>
    <property type="molecule type" value="Genomic_DNA"/>
</dbReference>
<dbReference type="AlphaFoldDB" id="W1I9W9"/>
<name>W1I9W9_9HYPO</name>
<dbReference type="EMBL" id="CBMI010005066">
    <property type="protein sequence ID" value="CDL73397.1"/>
    <property type="molecule type" value="Genomic_DNA"/>
</dbReference>
<geneLocation type="mitochondrion" evidence="1"/>
<sequence>MSWEPVCETVWRPGGRESIFKIRHTNEFCGKSKLARETARASGRLGEPRRTY</sequence>
<organism evidence="1">
    <name type="scientific">Fusarium clavum</name>
    <dbReference type="NCBI Taxonomy" id="2594811"/>
    <lineage>
        <taxon>Eukaryota</taxon>
        <taxon>Fungi</taxon>
        <taxon>Dikarya</taxon>
        <taxon>Ascomycota</taxon>
        <taxon>Pezizomycotina</taxon>
        <taxon>Sordariomycetes</taxon>
        <taxon>Hypocreomycetidae</taxon>
        <taxon>Hypocreales</taxon>
        <taxon>Nectriaceae</taxon>
        <taxon>Fusarium</taxon>
        <taxon>Fusarium incarnatum-equiseti species complex</taxon>
    </lineage>
</organism>